<dbReference type="EMBL" id="LFJV01000121">
    <property type="protein sequence ID" value="KMM31084.1"/>
    <property type="molecule type" value="Genomic_DNA"/>
</dbReference>
<dbReference type="AlphaFoldDB" id="A0A0J6CG33"/>
<feature type="domain" description="Polysaccharide pyruvyl transferase" evidence="1">
    <location>
        <begin position="13"/>
        <end position="315"/>
    </location>
</feature>
<accession>A0A0J6CG33</accession>
<evidence type="ECO:0000259" key="1">
    <source>
        <dbReference type="Pfam" id="PF04230"/>
    </source>
</evidence>
<comment type="caution">
    <text evidence="2">The sequence shown here is derived from an EMBL/GenBank/DDBJ whole genome shotgun (WGS) entry which is preliminary data.</text>
</comment>
<dbReference type="PATRIC" id="fig|328812.4.peg.803"/>
<dbReference type="Proteomes" id="UP000036166">
    <property type="component" value="Unassembled WGS sequence"/>
</dbReference>
<reference evidence="2 3" key="1">
    <citation type="submission" date="2015-06" db="EMBL/GenBank/DDBJ databases">
        <title>Draft Genome Sequence of Parabacteroides goldsteinii with Putative Novel Metallo-Beta-Lactamases Isolated from a Blood Culture from a Human Patient.</title>
        <authorList>
            <person name="Krogh T.J."/>
            <person name="Agergaard C.N."/>
            <person name="Moller-Jensen J."/>
            <person name="Justesen U.S."/>
        </authorList>
    </citation>
    <scope>NUCLEOTIDE SEQUENCE [LARGE SCALE GENOMIC DNA]</scope>
    <source>
        <strain evidence="2 3">910340</strain>
    </source>
</reference>
<proteinExistence type="predicted"/>
<evidence type="ECO:0000313" key="2">
    <source>
        <dbReference type="EMBL" id="KMM31084.1"/>
    </source>
</evidence>
<protein>
    <recommendedName>
        <fullName evidence="1">Polysaccharide pyruvyl transferase domain-containing protein</fullName>
    </recommendedName>
</protein>
<evidence type="ECO:0000313" key="3">
    <source>
        <dbReference type="Proteomes" id="UP000036166"/>
    </source>
</evidence>
<dbReference type="InterPro" id="IPR007345">
    <property type="entry name" value="Polysacch_pyruvyl_Trfase"/>
</dbReference>
<gene>
    <name evidence="2" type="ORF">ACM15_24485</name>
</gene>
<organism evidence="2 3">
    <name type="scientific">Parabacteroides goldsteinii</name>
    <dbReference type="NCBI Taxonomy" id="328812"/>
    <lineage>
        <taxon>Bacteria</taxon>
        <taxon>Pseudomonadati</taxon>
        <taxon>Bacteroidota</taxon>
        <taxon>Bacteroidia</taxon>
        <taxon>Bacteroidales</taxon>
        <taxon>Tannerellaceae</taxon>
        <taxon>Parabacteroides</taxon>
    </lineage>
</organism>
<name>A0A0J6CG33_9BACT</name>
<dbReference type="Pfam" id="PF04230">
    <property type="entry name" value="PS_pyruv_trans"/>
    <property type="match status" value="1"/>
</dbReference>
<dbReference type="RefSeq" id="WP_048317786.1">
    <property type="nucleotide sequence ID" value="NZ_LFJV01000121.1"/>
</dbReference>
<sequence length="381" mass="44894">MKIGILTLPLNINYGGILQAYALQTVLRRMGHETTLIDQSVFKHLPIWRAPMHYSKRFFSKYILNRKHIFIFDEHRHNKIYPIISREIQSFIDCNIDRIVVSDFKKQLTGQFDALIVGSDQIWRPIYYPKIRNAYLDFAKNWSIKRISYAASFGADIWEYTEKDTQQCKQLLQKFDAVSVREDIGVSFCRKYLNREAEHLLDPTMLLDKNDYTRLFESKKTPPSIGNLLVYILDMTHEKEAIITILVRKYKYQPFLINNPNTENSYIDTEKRIAPSIEKWLRGFHDAEFVITDSFHACVFAILFNKPFLVYGNKSRGMARFNSLLKLFGLENRLIHSPIELNLEKMHELIDWSLVNQILNQQRKNAFNFLKKNIGSHDSQN</sequence>